<comment type="caution">
    <text evidence="2">The sequence shown here is derived from an EMBL/GenBank/DDBJ whole genome shotgun (WGS) entry which is preliminary data.</text>
</comment>
<dbReference type="Proteomes" id="UP001162483">
    <property type="component" value="Unassembled WGS sequence"/>
</dbReference>
<name>A0ABN9FMX6_9NEOB</name>
<accession>A0ABN9FMX6</accession>
<sequence length="97" mass="10549">EVGRVTSYNQGQTDHSSTRALPEGPGSVGGPMRCPWYLSYAFLDWARKQGPHDPLLPGDPMSCQSAPVEETISQYPHPPCDVSSDTNNQSLHPPCVL</sequence>
<proteinExistence type="predicted"/>
<gene>
    <name evidence="2" type="ORF">SPARVUS_LOCUS12200282</name>
</gene>
<evidence type="ECO:0000313" key="3">
    <source>
        <dbReference type="Proteomes" id="UP001162483"/>
    </source>
</evidence>
<evidence type="ECO:0000256" key="1">
    <source>
        <dbReference type="SAM" id="MobiDB-lite"/>
    </source>
</evidence>
<evidence type="ECO:0000313" key="2">
    <source>
        <dbReference type="EMBL" id="CAI9597217.1"/>
    </source>
</evidence>
<feature type="non-terminal residue" evidence="2">
    <location>
        <position position="1"/>
    </location>
</feature>
<feature type="compositionally biased region" description="Polar residues" evidence="1">
    <location>
        <begin position="1"/>
        <end position="19"/>
    </location>
</feature>
<feature type="region of interest" description="Disordered" evidence="1">
    <location>
        <begin position="1"/>
        <end position="28"/>
    </location>
</feature>
<feature type="non-terminal residue" evidence="2">
    <location>
        <position position="97"/>
    </location>
</feature>
<reference evidence="2" key="1">
    <citation type="submission" date="2023-05" db="EMBL/GenBank/DDBJ databases">
        <authorList>
            <person name="Stuckert A."/>
        </authorList>
    </citation>
    <scope>NUCLEOTIDE SEQUENCE</scope>
</reference>
<dbReference type="EMBL" id="CATNWA010017007">
    <property type="protein sequence ID" value="CAI9597217.1"/>
    <property type="molecule type" value="Genomic_DNA"/>
</dbReference>
<keyword evidence="3" id="KW-1185">Reference proteome</keyword>
<feature type="region of interest" description="Disordered" evidence="1">
    <location>
        <begin position="49"/>
        <end position="97"/>
    </location>
</feature>
<organism evidence="2 3">
    <name type="scientific">Staurois parvus</name>
    <dbReference type="NCBI Taxonomy" id="386267"/>
    <lineage>
        <taxon>Eukaryota</taxon>
        <taxon>Metazoa</taxon>
        <taxon>Chordata</taxon>
        <taxon>Craniata</taxon>
        <taxon>Vertebrata</taxon>
        <taxon>Euteleostomi</taxon>
        <taxon>Amphibia</taxon>
        <taxon>Batrachia</taxon>
        <taxon>Anura</taxon>
        <taxon>Neobatrachia</taxon>
        <taxon>Ranoidea</taxon>
        <taxon>Ranidae</taxon>
        <taxon>Staurois</taxon>
    </lineage>
</organism>
<protein>
    <submittedName>
        <fullName evidence="2">Uncharacterized protein</fullName>
    </submittedName>
</protein>